<dbReference type="Pfam" id="PF06236">
    <property type="entry name" value="MelC1"/>
    <property type="match status" value="1"/>
</dbReference>
<sequence>MQQRKQRQRKQRAKTPGNARRALTTLAVAVGVMATAGSAAAAPAAPPVPSGNNVGFFETYRGHHIMGWGHDESACAYIDGKRLVLYPAGKGLYTSSLQGYQQERGLRAITKASVRVLGDLDMVDATEPPGHCPAFKIRPKDKGTAVSG</sequence>
<dbReference type="GO" id="GO:0005507">
    <property type="term" value="F:copper ion binding"/>
    <property type="evidence" value="ECO:0007669"/>
    <property type="project" value="InterPro"/>
</dbReference>
<keyword evidence="4" id="KW-1185">Reference proteome</keyword>
<evidence type="ECO:0000256" key="1">
    <source>
        <dbReference type="SAM" id="MobiDB-lite"/>
    </source>
</evidence>
<evidence type="ECO:0000313" key="3">
    <source>
        <dbReference type="EMBL" id="MBG0566112.1"/>
    </source>
</evidence>
<organism evidence="3 4">
    <name type="scientific">Actinoplanes aureus</name>
    <dbReference type="NCBI Taxonomy" id="2792083"/>
    <lineage>
        <taxon>Bacteria</taxon>
        <taxon>Bacillati</taxon>
        <taxon>Actinomycetota</taxon>
        <taxon>Actinomycetes</taxon>
        <taxon>Micromonosporales</taxon>
        <taxon>Micromonosporaceae</taxon>
        <taxon>Actinoplanes</taxon>
    </lineage>
</organism>
<evidence type="ECO:0000313" key="4">
    <source>
        <dbReference type="Proteomes" id="UP000598146"/>
    </source>
</evidence>
<protein>
    <submittedName>
        <fullName evidence="3">Uncharacterized protein</fullName>
    </submittedName>
</protein>
<comment type="caution">
    <text evidence="3">The sequence shown here is derived from an EMBL/GenBank/DDBJ whole genome shotgun (WGS) entry which is preliminary data.</text>
</comment>
<gene>
    <name evidence="3" type="ORF">I4J89_32165</name>
</gene>
<reference evidence="3" key="1">
    <citation type="submission" date="2020-11" db="EMBL/GenBank/DDBJ databases">
        <title>Isolation and identification of active actinomycetes.</title>
        <authorList>
            <person name="Sun X."/>
        </authorList>
    </citation>
    <scope>NUCLEOTIDE SEQUENCE</scope>
    <source>
        <strain evidence="3">NEAU-A11</strain>
    </source>
</reference>
<feature type="region of interest" description="Disordered" evidence="1">
    <location>
        <begin position="1"/>
        <end position="20"/>
    </location>
</feature>
<dbReference type="Proteomes" id="UP000598146">
    <property type="component" value="Unassembled WGS sequence"/>
</dbReference>
<dbReference type="Gene3D" id="3.30.1880.10">
    <property type="entry name" value="protein ne1242 domain like"/>
    <property type="match status" value="1"/>
</dbReference>
<keyword evidence="2" id="KW-0732">Signal</keyword>
<dbReference type="AlphaFoldDB" id="A0A931G0V9"/>
<feature type="signal peptide" evidence="2">
    <location>
        <begin position="1"/>
        <end position="41"/>
    </location>
</feature>
<dbReference type="InterPro" id="IPR010928">
    <property type="entry name" value="MelC1"/>
</dbReference>
<dbReference type="GO" id="GO:0042438">
    <property type="term" value="P:melanin biosynthetic process"/>
    <property type="evidence" value="ECO:0007669"/>
    <property type="project" value="InterPro"/>
</dbReference>
<feature type="compositionally biased region" description="Basic residues" evidence="1">
    <location>
        <begin position="1"/>
        <end position="13"/>
    </location>
</feature>
<dbReference type="InterPro" id="IPR023199">
    <property type="entry name" value="GriE/MELC1_sf"/>
</dbReference>
<proteinExistence type="predicted"/>
<feature type="chain" id="PRO_5036714275" evidence="2">
    <location>
        <begin position="42"/>
        <end position="148"/>
    </location>
</feature>
<dbReference type="RefSeq" id="WP_196417887.1">
    <property type="nucleotide sequence ID" value="NZ_JADQTO010000018.1"/>
</dbReference>
<evidence type="ECO:0000256" key="2">
    <source>
        <dbReference type="SAM" id="SignalP"/>
    </source>
</evidence>
<name>A0A931G0V9_9ACTN</name>
<dbReference type="EMBL" id="JADQTO010000018">
    <property type="protein sequence ID" value="MBG0566112.1"/>
    <property type="molecule type" value="Genomic_DNA"/>
</dbReference>
<accession>A0A931G0V9</accession>